<gene>
    <name evidence="4" type="primary">KIF21A</name>
    <name evidence="4" type="ORF">EVAR_22373_1</name>
</gene>
<dbReference type="OrthoDB" id="3176171at2759"/>
<evidence type="ECO:0000313" key="5">
    <source>
        <dbReference type="Proteomes" id="UP000299102"/>
    </source>
</evidence>
<dbReference type="GO" id="GO:0000027">
    <property type="term" value="P:ribosomal large subunit assembly"/>
    <property type="evidence" value="ECO:0007669"/>
    <property type="project" value="TreeGrafter"/>
</dbReference>
<dbReference type="PROSITE" id="PS50082">
    <property type="entry name" value="WD_REPEATS_2"/>
    <property type="match status" value="1"/>
</dbReference>
<keyword evidence="1 3" id="KW-0853">WD repeat</keyword>
<dbReference type="GO" id="GO:0007219">
    <property type="term" value="P:Notch signaling pathway"/>
    <property type="evidence" value="ECO:0007669"/>
    <property type="project" value="TreeGrafter"/>
</dbReference>
<comment type="caution">
    <text evidence="4">The sequence shown here is derived from an EMBL/GenBank/DDBJ whole genome shotgun (WGS) entry which is preliminary data.</text>
</comment>
<dbReference type="GO" id="GO:0005730">
    <property type="term" value="C:nucleolus"/>
    <property type="evidence" value="ECO:0007669"/>
    <property type="project" value="TreeGrafter"/>
</dbReference>
<dbReference type="PANTHER" id="PTHR19848:SF6">
    <property type="entry name" value="E3 UBIQUITIN-PROTEIN LIGASE TRAF7"/>
    <property type="match status" value="1"/>
</dbReference>
<evidence type="ECO:0000256" key="2">
    <source>
        <dbReference type="ARBA" id="ARBA00022737"/>
    </source>
</evidence>
<dbReference type="STRING" id="151549.A0A4C1VLH5"/>
<dbReference type="SMART" id="SM00320">
    <property type="entry name" value="WD40"/>
    <property type="match status" value="6"/>
</dbReference>
<dbReference type="PRINTS" id="PR00320">
    <property type="entry name" value="GPROTEINBRPT"/>
</dbReference>
<evidence type="ECO:0000313" key="4">
    <source>
        <dbReference type="EMBL" id="GBP38724.1"/>
    </source>
</evidence>
<dbReference type="Gene3D" id="2.130.10.10">
    <property type="entry name" value="YVTN repeat-like/Quinoprotein amine dehydrogenase"/>
    <property type="match status" value="2"/>
</dbReference>
<reference evidence="4 5" key="1">
    <citation type="journal article" date="2019" name="Commun. Biol.">
        <title>The bagworm genome reveals a unique fibroin gene that provides high tensile strength.</title>
        <authorList>
            <person name="Kono N."/>
            <person name="Nakamura H."/>
            <person name="Ohtoshi R."/>
            <person name="Tomita M."/>
            <person name="Numata K."/>
            <person name="Arakawa K."/>
        </authorList>
    </citation>
    <scope>NUCLEOTIDE SEQUENCE [LARGE SCALE GENOMIC DNA]</scope>
</reference>
<dbReference type="SUPFAM" id="SSF50998">
    <property type="entry name" value="Quinoprotein alcohol dehydrogenase-like"/>
    <property type="match status" value="1"/>
</dbReference>
<dbReference type="InterPro" id="IPR001680">
    <property type="entry name" value="WD40_rpt"/>
</dbReference>
<name>A0A4C1VLH5_EUMVA</name>
<dbReference type="EMBL" id="BGZK01000353">
    <property type="protein sequence ID" value="GBP38724.1"/>
    <property type="molecule type" value="Genomic_DNA"/>
</dbReference>
<dbReference type="AlphaFoldDB" id="A0A4C1VLH5"/>
<evidence type="ECO:0000256" key="3">
    <source>
        <dbReference type="PROSITE-ProRule" id="PRU00221"/>
    </source>
</evidence>
<dbReference type="PANTHER" id="PTHR19848">
    <property type="entry name" value="WD40 REPEAT PROTEIN"/>
    <property type="match status" value="1"/>
</dbReference>
<keyword evidence="2" id="KW-0677">Repeat</keyword>
<evidence type="ECO:0000256" key="1">
    <source>
        <dbReference type="ARBA" id="ARBA00022574"/>
    </source>
</evidence>
<dbReference type="InterPro" id="IPR015943">
    <property type="entry name" value="WD40/YVTN_repeat-like_dom_sf"/>
</dbReference>
<dbReference type="InterPro" id="IPR020472">
    <property type="entry name" value="WD40_PAC1"/>
</dbReference>
<dbReference type="Pfam" id="PF00400">
    <property type="entry name" value="WD40"/>
    <property type="match status" value="2"/>
</dbReference>
<accession>A0A4C1VLH5</accession>
<sequence length="396" mass="41444">MLKITFCLLIITYDGVIRVSKSVDLGLRYREATPPGSPGAARRARDLDVFQRLAVAASAASPDNPFGSHRSRLRQLPRPKRAVGGGGNITLQCTHVAEGHTGAVLALAAAGGALYSGGADRSVRQWDLASGGEVWRGTCGAAVAALAVRSPLVAAGAGPGVHVFDARTPQPVATLWCAERGSRQAAVTCIAPAPADTQLYSAAADRLRLWDLRKLKCVWAGAAGHTAAVMCVGVVAEPGDTHLLLSGSKDHYVRALRLRPSTGEVLARTLLLPPHYDGVQSLAAISEPGSVTARVYSASRDMTLKRWDLDAAAPTHTVTGAHKSWVTGVLVLSGPEAAVASCGRDGALRLWDAELRPVAQAQAPDALHALAYRSPHALYTAGNGGEVRAWRVVSEP</sequence>
<feature type="repeat" description="WD" evidence="3">
    <location>
        <begin position="97"/>
        <end position="136"/>
    </location>
</feature>
<organism evidence="4 5">
    <name type="scientific">Eumeta variegata</name>
    <name type="common">Bagworm moth</name>
    <name type="synonym">Eumeta japonica</name>
    <dbReference type="NCBI Taxonomy" id="151549"/>
    <lineage>
        <taxon>Eukaryota</taxon>
        <taxon>Metazoa</taxon>
        <taxon>Ecdysozoa</taxon>
        <taxon>Arthropoda</taxon>
        <taxon>Hexapoda</taxon>
        <taxon>Insecta</taxon>
        <taxon>Pterygota</taxon>
        <taxon>Neoptera</taxon>
        <taxon>Endopterygota</taxon>
        <taxon>Lepidoptera</taxon>
        <taxon>Glossata</taxon>
        <taxon>Ditrysia</taxon>
        <taxon>Tineoidea</taxon>
        <taxon>Psychidae</taxon>
        <taxon>Oiketicinae</taxon>
        <taxon>Eumeta</taxon>
    </lineage>
</organism>
<dbReference type="Proteomes" id="UP000299102">
    <property type="component" value="Unassembled WGS sequence"/>
</dbReference>
<dbReference type="InterPro" id="IPR011047">
    <property type="entry name" value="Quinoprotein_ADH-like_sf"/>
</dbReference>
<keyword evidence="5" id="KW-1185">Reference proteome</keyword>
<protein>
    <submittedName>
        <fullName evidence="4">Kinesin-like protein KIF21A</fullName>
    </submittedName>
</protein>
<proteinExistence type="predicted"/>